<keyword evidence="4 6" id="KW-1133">Transmembrane helix</keyword>
<sequence>MKIKVSGIVENYLGNTIFMDQNYYQKVTNKDFTENTVLFKSHEMSSQEEEKLANQLQDTNQVTTTTFMSTQASKQAFASENLRPVVLIFIVLSGTLAFVVLFNLTNINVSERERELATIKVLGFFDGEVTMYIIRENVIFTLVGILLGCGVGKVLTWFIITMASADNMAFPLLIPGMGYFVSGALTVIFSAIVMFITHKKLKEIDMISALKSNE</sequence>
<dbReference type="EMBL" id="VSSQ01046918">
    <property type="protein sequence ID" value="MPN00889.1"/>
    <property type="molecule type" value="Genomic_DNA"/>
</dbReference>
<name>A0A645EIB7_9ZZZZ</name>
<feature type="transmembrane region" description="Helical" evidence="6">
    <location>
        <begin position="172"/>
        <end position="196"/>
    </location>
</feature>
<evidence type="ECO:0000256" key="1">
    <source>
        <dbReference type="ARBA" id="ARBA00004651"/>
    </source>
</evidence>
<organism evidence="8">
    <name type="scientific">bioreactor metagenome</name>
    <dbReference type="NCBI Taxonomy" id="1076179"/>
    <lineage>
        <taxon>unclassified sequences</taxon>
        <taxon>metagenomes</taxon>
        <taxon>ecological metagenomes</taxon>
    </lineage>
</organism>
<feature type="transmembrane region" description="Helical" evidence="6">
    <location>
        <begin position="138"/>
        <end position="160"/>
    </location>
</feature>
<proteinExistence type="predicted"/>
<accession>A0A645EIB7</accession>
<dbReference type="PANTHER" id="PTHR30287">
    <property type="entry name" value="MEMBRANE COMPONENT OF PREDICTED ABC SUPERFAMILY METABOLITE UPTAKE TRANSPORTER"/>
    <property type="match status" value="1"/>
</dbReference>
<dbReference type="Gene3D" id="3.90.176.10">
    <property type="entry name" value="Toxin ADP-ribosyltransferase, Chain A, domain 1"/>
    <property type="match status" value="1"/>
</dbReference>
<evidence type="ECO:0000256" key="3">
    <source>
        <dbReference type="ARBA" id="ARBA00022692"/>
    </source>
</evidence>
<evidence type="ECO:0000313" key="8">
    <source>
        <dbReference type="EMBL" id="MPN00889.1"/>
    </source>
</evidence>
<comment type="caution">
    <text evidence="8">The sequence shown here is derived from an EMBL/GenBank/DDBJ whole genome shotgun (WGS) entry which is preliminary data.</text>
</comment>
<dbReference type="AlphaFoldDB" id="A0A645EIB7"/>
<evidence type="ECO:0000256" key="4">
    <source>
        <dbReference type="ARBA" id="ARBA00022989"/>
    </source>
</evidence>
<evidence type="ECO:0000259" key="7">
    <source>
        <dbReference type="Pfam" id="PF02687"/>
    </source>
</evidence>
<keyword evidence="3 6" id="KW-0812">Transmembrane</keyword>
<keyword evidence="5 6" id="KW-0472">Membrane</keyword>
<dbReference type="PANTHER" id="PTHR30287:SF1">
    <property type="entry name" value="INNER MEMBRANE PROTEIN"/>
    <property type="match status" value="1"/>
</dbReference>
<feature type="domain" description="ABC3 transporter permease C-terminal" evidence="7">
    <location>
        <begin position="88"/>
        <end position="201"/>
    </location>
</feature>
<dbReference type="GO" id="GO:0005886">
    <property type="term" value="C:plasma membrane"/>
    <property type="evidence" value="ECO:0007669"/>
    <property type="project" value="UniProtKB-SubCell"/>
</dbReference>
<reference evidence="8" key="1">
    <citation type="submission" date="2019-08" db="EMBL/GenBank/DDBJ databases">
        <authorList>
            <person name="Kucharzyk K."/>
            <person name="Murdoch R.W."/>
            <person name="Higgins S."/>
            <person name="Loffler F."/>
        </authorList>
    </citation>
    <scope>NUCLEOTIDE SEQUENCE</scope>
</reference>
<protein>
    <recommendedName>
        <fullName evidence="7">ABC3 transporter permease C-terminal domain-containing protein</fullName>
    </recommendedName>
</protein>
<feature type="transmembrane region" description="Helical" evidence="6">
    <location>
        <begin position="85"/>
        <end position="104"/>
    </location>
</feature>
<dbReference type="InterPro" id="IPR038766">
    <property type="entry name" value="Membrane_comp_ABC_pdt"/>
</dbReference>
<dbReference type="Pfam" id="PF02687">
    <property type="entry name" value="FtsX"/>
    <property type="match status" value="1"/>
</dbReference>
<evidence type="ECO:0000256" key="5">
    <source>
        <dbReference type="ARBA" id="ARBA00023136"/>
    </source>
</evidence>
<gene>
    <name evidence="8" type="ORF">SDC9_148087</name>
</gene>
<evidence type="ECO:0000256" key="6">
    <source>
        <dbReference type="SAM" id="Phobius"/>
    </source>
</evidence>
<evidence type="ECO:0000256" key="2">
    <source>
        <dbReference type="ARBA" id="ARBA00022475"/>
    </source>
</evidence>
<dbReference type="InterPro" id="IPR003838">
    <property type="entry name" value="ABC3_permease_C"/>
</dbReference>
<comment type="subcellular location">
    <subcellularLocation>
        <location evidence="1">Cell membrane</location>
        <topology evidence="1">Multi-pass membrane protein</topology>
    </subcellularLocation>
</comment>
<keyword evidence="2" id="KW-1003">Cell membrane</keyword>